<proteinExistence type="predicted"/>
<organism evidence="1">
    <name type="scientific">Heliothis virescens</name>
    <name type="common">Tobacco budworm moth</name>
    <dbReference type="NCBI Taxonomy" id="7102"/>
    <lineage>
        <taxon>Eukaryota</taxon>
        <taxon>Metazoa</taxon>
        <taxon>Ecdysozoa</taxon>
        <taxon>Arthropoda</taxon>
        <taxon>Hexapoda</taxon>
        <taxon>Insecta</taxon>
        <taxon>Pterygota</taxon>
        <taxon>Neoptera</taxon>
        <taxon>Endopterygota</taxon>
        <taxon>Lepidoptera</taxon>
        <taxon>Glossata</taxon>
        <taxon>Ditrysia</taxon>
        <taxon>Noctuoidea</taxon>
        <taxon>Noctuidae</taxon>
        <taxon>Heliothinae</taxon>
        <taxon>Heliothis</taxon>
    </lineage>
</organism>
<comment type="caution">
    <text evidence="1">The sequence shown here is derived from an EMBL/GenBank/DDBJ whole genome shotgun (WGS) entry which is preliminary data.</text>
</comment>
<dbReference type="AlphaFoldDB" id="A0A2A4K712"/>
<evidence type="ECO:0000313" key="1">
    <source>
        <dbReference type="EMBL" id="PCG80027.1"/>
    </source>
</evidence>
<name>A0A2A4K712_HELVI</name>
<accession>A0A2A4K712</accession>
<gene>
    <name evidence="1" type="ORF">B5V51_12143</name>
</gene>
<protein>
    <submittedName>
        <fullName evidence="1">Uncharacterized protein</fullName>
    </submittedName>
</protein>
<sequence length="77" mass="9261">MRWIHFPDLLKANHYEMKHRFSPCVESGREELKKEREIMQLVAGLQLGEEERRELPHVMRQRHAPREAARQVVSCVR</sequence>
<reference evidence="1" key="1">
    <citation type="submission" date="2017-09" db="EMBL/GenBank/DDBJ databases">
        <title>Contemporary evolution of a Lepidopteran species, Heliothis virescens, in response to modern agricultural practices.</title>
        <authorList>
            <person name="Fritz M.L."/>
            <person name="Deyonke A.M."/>
            <person name="Papanicolaou A."/>
            <person name="Micinski S."/>
            <person name="Westbrook J."/>
            <person name="Gould F."/>
        </authorList>
    </citation>
    <scope>NUCLEOTIDE SEQUENCE [LARGE SCALE GENOMIC DNA]</scope>
    <source>
        <strain evidence="1">HvINT-</strain>
        <tissue evidence="1">Whole body</tissue>
    </source>
</reference>
<dbReference type="EMBL" id="NWSH01000064">
    <property type="protein sequence ID" value="PCG80027.1"/>
    <property type="molecule type" value="Genomic_DNA"/>
</dbReference>